<comment type="caution">
    <text evidence="2">The sequence shown here is derived from an EMBL/GenBank/DDBJ whole genome shotgun (WGS) entry which is preliminary data.</text>
</comment>
<name>A0A2T0LVV9_9ACTN</name>
<keyword evidence="3" id="KW-1185">Reference proteome</keyword>
<reference evidence="2 3" key="1">
    <citation type="submission" date="2018-03" db="EMBL/GenBank/DDBJ databases">
        <title>Genomic Encyclopedia of Type Strains, Phase III (KMG-III): the genomes of soil and plant-associated and newly described type strains.</title>
        <authorList>
            <person name="Whitman W."/>
        </authorList>
    </citation>
    <scope>NUCLEOTIDE SEQUENCE [LARGE SCALE GENOMIC DNA]</scope>
    <source>
        <strain evidence="2 3">CGMCC 4.7104</strain>
    </source>
</reference>
<feature type="region of interest" description="Disordered" evidence="1">
    <location>
        <begin position="1"/>
        <end position="31"/>
    </location>
</feature>
<proteinExistence type="predicted"/>
<evidence type="ECO:0000313" key="3">
    <source>
        <dbReference type="Proteomes" id="UP000238312"/>
    </source>
</evidence>
<dbReference type="Proteomes" id="UP000238312">
    <property type="component" value="Unassembled WGS sequence"/>
</dbReference>
<evidence type="ECO:0000313" key="2">
    <source>
        <dbReference type="EMBL" id="PRX48074.1"/>
    </source>
</evidence>
<evidence type="ECO:0000256" key="1">
    <source>
        <dbReference type="SAM" id="MobiDB-lite"/>
    </source>
</evidence>
<organism evidence="2 3">
    <name type="scientific">Nonomuraea fuscirosea</name>
    <dbReference type="NCBI Taxonomy" id="1291556"/>
    <lineage>
        <taxon>Bacteria</taxon>
        <taxon>Bacillati</taxon>
        <taxon>Actinomycetota</taxon>
        <taxon>Actinomycetes</taxon>
        <taxon>Streptosporangiales</taxon>
        <taxon>Streptosporangiaceae</taxon>
        <taxon>Nonomuraea</taxon>
    </lineage>
</organism>
<gene>
    <name evidence="2" type="ORF">B0I32_14130</name>
</gene>
<dbReference type="AlphaFoldDB" id="A0A2T0LVV9"/>
<protein>
    <submittedName>
        <fullName evidence="2">Uncharacterized protein</fullName>
    </submittedName>
</protein>
<dbReference type="EMBL" id="PVNG01000041">
    <property type="protein sequence ID" value="PRX48074.1"/>
    <property type="molecule type" value="Genomic_DNA"/>
</dbReference>
<accession>A0A2T0LVV9</accession>
<sequence>MAAHSQLPQAVARGRRIGGGGPAGERQVQRGVGLEDAQLQVPQHGEITVDAPSTVSASAVSTPTPRAHQVERNVRNLIHSAATAFTARSFR</sequence>